<keyword evidence="1" id="KW-0175">Coiled coil</keyword>
<evidence type="ECO:0000256" key="1">
    <source>
        <dbReference type="SAM" id="Coils"/>
    </source>
</evidence>
<dbReference type="Pfam" id="PF13476">
    <property type="entry name" value="AAA_23"/>
    <property type="match status" value="1"/>
</dbReference>
<evidence type="ECO:0000313" key="4">
    <source>
        <dbReference type="Proteomes" id="UP000245489"/>
    </source>
</evidence>
<keyword evidence="3" id="KW-0540">Nuclease</keyword>
<evidence type="ECO:0000313" key="3">
    <source>
        <dbReference type="EMBL" id="PWK19414.1"/>
    </source>
</evidence>
<comment type="caution">
    <text evidence="3">The sequence shown here is derived from an EMBL/GenBank/DDBJ whole genome shotgun (WGS) entry which is preliminary data.</text>
</comment>
<gene>
    <name evidence="3" type="ORF">LV89_03930</name>
</gene>
<sequence>MKDGFILKNLLSNNSTFIISRKVIPKYLKIKGLYSYKSEQEIHFDQLTEAALFGIFGSVGSGKSSILEAITFALYGDTERLNSKGDDRTYNMMNLRSDDLSIDFECLAGKDAQHYRFSVRGKRNSKNFKDVKTFERKAYLKLNEEWSPITAEDVAEKVIGLSYENFRRTIIIPQGRFQEFIELRDNDRTKMMKELFNLDKYDLSRKVGSLNTKNKLTLSNLEGQLMSLGEATPDMVVHHEFELKLARQEIKVFTEQLEVENEFDKALTELRQATEKIQILNVQVLDLENKKDFFKQKEETLKIYEICSRQFKSLLELKKSNKAVLERNQEVFQKNEKQLTLIEKSLIEAKEKLDILRPQYDQKEALLTEAKELETVIEILENQVQLTKKSGAIERGLEIQKTKENELGLLKNQKQDAVLANDKLKTELPNIQEFSSIKTWFNEADFLQETKRKTHDEAGNLQKELVKQQDLRVEKISAINQHFSLEIPTDCTTEILENAFADLLKKAEQEQQILTEKLEHLNTQAVLQQYATDLKDGDECPLCGAVHHPALSQNGHDFKQEISIIKVKISDFQKLPSRVRTAQMPVEKIFSEISNLEKNKTAIRNKWDEIKTKIETHEQNFIWEKFDKADREGFEKTFNSITELQKQISDNEILIKNLDLKFEQDSQAKIKDIDTPLLNLQNEISGLKITIETLSKQLSKIQLSDYENLSKEEVLSKIKSLKNQYETLKNDFETTQKKVSDFEQEKNVIAGSQQALSEVLKEAQCELKNTQEQIENLLVINNFDSENKISDILQEALDIDLERSEIEMYNTTLKTLTQELETYQKNYENLTYDPEKHKAVSIKIEEITNNLNIQRKEEGRIGGLLKKAQEDLAKKMELLKEQEKLKIREQHLSDLATLFRGNGFVDFVSSVHLQNLCNAANVRFHKMTRQQLHLELGDDNSFWVRDVLNGGRSRLLKTLSGGQKFQAALSLALALADNIHTLTESKHNFFFLDEGFGSLDRESLQVVFETLKSLRKENRIVGVISHVEDLQQEIDRYLTVRNDEELGSLITVN</sequence>
<dbReference type="PANTHER" id="PTHR32114">
    <property type="entry name" value="ABC TRANSPORTER ABCH.3"/>
    <property type="match status" value="1"/>
</dbReference>
<feature type="domain" description="Rad50/SbcC-type AAA" evidence="2">
    <location>
        <begin position="28"/>
        <end position="270"/>
    </location>
</feature>
<keyword evidence="3" id="KW-0269">Exonuclease</keyword>
<keyword evidence="3" id="KW-0378">Hydrolase</keyword>
<proteinExistence type="predicted"/>
<feature type="coiled-coil region" evidence="1">
    <location>
        <begin position="641"/>
        <end position="833"/>
    </location>
</feature>
<dbReference type="AlphaFoldDB" id="A0A316DMQ8"/>
<name>A0A316DMQ8_9BACT</name>
<dbReference type="EMBL" id="QGGO01000027">
    <property type="protein sequence ID" value="PWK19414.1"/>
    <property type="molecule type" value="Genomic_DNA"/>
</dbReference>
<dbReference type="GO" id="GO:0004527">
    <property type="term" value="F:exonuclease activity"/>
    <property type="evidence" value="ECO:0007669"/>
    <property type="project" value="UniProtKB-KW"/>
</dbReference>
<evidence type="ECO:0000259" key="2">
    <source>
        <dbReference type="Pfam" id="PF13476"/>
    </source>
</evidence>
<keyword evidence="4" id="KW-1185">Reference proteome</keyword>
<dbReference type="Gene3D" id="3.40.50.300">
    <property type="entry name" value="P-loop containing nucleotide triphosphate hydrolases"/>
    <property type="match status" value="2"/>
</dbReference>
<protein>
    <submittedName>
        <fullName evidence="3">Exonuclease SbcC</fullName>
    </submittedName>
</protein>
<dbReference type="PANTHER" id="PTHR32114:SF2">
    <property type="entry name" value="ABC TRANSPORTER ABCH.3"/>
    <property type="match status" value="1"/>
</dbReference>
<dbReference type="Pfam" id="PF13558">
    <property type="entry name" value="SbcC_Walker_B"/>
    <property type="match status" value="1"/>
</dbReference>
<feature type="coiled-coil region" evidence="1">
    <location>
        <begin position="363"/>
        <end position="390"/>
    </location>
</feature>
<dbReference type="InterPro" id="IPR027417">
    <property type="entry name" value="P-loop_NTPase"/>
</dbReference>
<reference evidence="3 4" key="1">
    <citation type="submission" date="2018-05" db="EMBL/GenBank/DDBJ databases">
        <title>Genomic Encyclopedia of Archaeal and Bacterial Type Strains, Phase II (KMG-II): from individual species to whole genera.</title>
        <authorList>
            <person name="Goeker M."/>
        </authorList>
    </citation>
    <scope>NUCLEOTIDE SEQUENCE [LARGE SCALE GENOMIC DNA]</scope>
    <source>
        <strain evidence="3 4">DSM 22214</strain>
    </source>
</reference>
<dbReference type="InterPro" id="IPR038729">
    <property type="entry name" value="Rad50/SbcC_AAA"/>
</dbReference>
<feature type="coiled-coil region" evidence="1">
    <location>
        <begin position="256"/>
        <end position="297"/>
    </location>
</feature>
<dbReference type="Proteomes" id="UP000245489">
    <property type="component" value="Unassembled WGS sequence"/>
</dbReference>
<organism evidence="3 4">
    <name type="scientific">Arcicella aurantiaca</name>
    <dbReference type="NCBI Taxonomy" id="591202"/>
    <lineage>
        <taxon>Bacteria</taxon>
        <taxon>Pseudomonadati</taxon>
        <taxon>Bacteroidota</taxon>
        <taxon>Cytophagia</taxon>
        <taxon>Cytophagales</taxon>
        <taxon>Flectobacillaceae</taxon>
        <taxon>Arcicella</taxon>
    </lineage>
</organism>
<accession>A0A316DMQ8</accession>
<dbReference type="SUPFAM" id="SSF52540">
    <property type="entry name" value="P-loop containing nucleoside triphosphate hydrolases"/>
    <property type="match status" value="1"/>
</dbReference>